<dbReference type="InterPro" id="IPR049940">
    <property type="entry name" value="GluQ/Sye"/>
</dbReference>
<dbReference type="Gene3D" id="3.40.50.620">
    <property type="entry name" value="HUPs"/>
    <property type="match status" value="1"/>
</dbReference>
<dbReference type="PANTHER" id="PTHR43311">
    <property type="entry name" value="GLUTAMATE--TRNA LIGASE"/>
    <property type="match status" value="1"/>
</dbReference>
<evidence type="ECO:0000256" key="3">
    <source>
        <dbReference type="ARBA" id="ARBA00022598"/>
    </source>
</evidence>
<dbReference type="Pfam" id="PF19269">
    <property type="entry name" value="Anticodon_2"/>
    <property type="match status" value="1"/>
</dbReference>
<comment type="similarity">
    <text evidence="1 8">Belongs to the class-I aminoacyl-tRNA synthetase family. Glutamate--tRNA ligase type 1 subfamily.</text>
</comment>
<dbReference type="HAMAP" id="MF_00022">
    <property type="entry name" value="Glu_tRNA_synth_type1"/>
    <property type="match status" value="1"/>
</dbReference>
<dbReference type="Gene3D" id="1.10.10.350">
    <property type="match status" value="1"/>
</dbReference>
<keyword evidence="3 8" id="KW-0436">Ligase</keyword>
<dbReference type="SUPFAM" id="SSF52374">
    <property type="entry name" value="Nucleotidylyl transferase"/>
    <property type="match status" value="1"/>
</dbReference>
<comment type="catalytic activity">
    <reaction evidence="8">
        <text>tRNA(Glu) + L-glutamate + ATP = L-glutamyl-tRNA(Glu) + AMP + diphosphate</text>
        <dbReference type="Rhea" id="RHEA:23540"/>
        <dbReference type="Rhea" id="RHEA-COMP:9663"/>
        <dbReference type="Rhea" id="RHEA-COMP:9680"/>
        <dbReference type="ChEBI" id="CHEBI:29985"/>
        <dbReference type="ChEBI" id="CHEBI:30616"/>
        <dbReference type="ChEBI" id="CHEBI:33019"/>
        <dbReference type="ChEBI" id="CHEBI:78442"/>
        <dbReference type="ChEBI" id="CHEBI:78520"/>
        <dbReference type="ChEBI" id="CHEBI:456215"/>
        <dbReference type="EC" id="6.1.1.17"/>
    </reaction>
</comment>
<dbReference type="PANTHER" id="PTHR43311:SF2">
    <property type="entry name" value="GLUTAMATE--TRNA LIGASE, MITOCHONDRIAL-RELATED"/>
    <property type="match status" value="1"/>
</dbReference>
<dbReference type="Proteomes" id="UP000663629">
    <property type="component" value="Chromosome 2"/>
</dbReference>
<evidence type="ECO:0000256" key="8">
    <source>
        <dbReference type="HAMAP-Rule" id="MF_00022"/>
    </source>
</evidence>
<keyword evidence="2 8" id="KW-0963">Cytoplasm</keyword>
<reference evidence="11 12" key="1">
    <citation type="submission" date="2021-02" db="EMBL/GenBank/DDBJ databases">
        <title>Paracoccus methylovroum sp.nov., a new methanol and methylamine utilizing methylotrophic denitrifer.</title>
        <authorList>
            <person name="Timsy T."/>
            <person name="Behrendt U."/>
            <person name="Ulrich A."/>
            <person name="Spanner T."/>
            <person name="Foesel B.U."/>
            <person name="Horn M.A."/>
            <person name="Kolb S."/>
        </authorList>
    </citation>
    <scope>NUCLEOTIDE SEQUENCE [LARGE SCALE GENOMIC DNA]</scope>
    <source>
        <strain evidence="11 12">H4-D09</strain>
    </source>
</reference>
<dbReference type="InterPro" id="IPR008925">
    <property type="entry name" value="aa_tRNA-synth_I_cd-bd_sf"/>
</dbReference>
<evidence type="ECO:0000256" key="6">
    <source>
        <dbReference type="ARBA" id="ARBA00022917"/>
    </source>
</evidence>
<evidence type="ECO:0000256" key="7">
    <source>
        <dbReference type="ARBA" id="ARBA00023146"/>
    </source>
</evidence>
<evidence type="ECO:0000259" key="9">
    <source>
        <dbReference type="Pfam" id="PF00749"/>
    </source>
</evidence>
<dbReference type="InterPro" id="IPR000924">
    <property type="entry name" value="Glu/Gln-tRNA-synth"/>
</dbReference>
<feature type="binding site" evidence="8">
    <location>
        <position position="244"/>
    </location>
    <ligand>
        <name>ATP</name>
        <dbReference type="ChEBI" id="CHEBI:30616"/>
    </ligand>
</feature>
<dbReference type="InterPro" id="IPR001412">
    <property type="entry name" value="aa-tRNA-synth_I_CS"/>
</dbReference>
<dbReference type="GO" id="GO:0004818">
    <property type="term" value="F:glutamate-tRNA ligase activity"/>
    <property type="evidence" value="ECO:0007669"/>
    <property type="project" value="UniProtKB-EC"/>
</dbReference>
<dbReference type="PRINTS" id="PR00987">
    <property type="entry name" value="TRNASYNTHGLU"/>
</dbReference>
<gene>
    <name evidence="8" type="primary">gltX</name>
    <name evidence="11" type="ORF">JWJ88_17035</name>
</gene>
<evidence type="ECO:0000256" key="4">
    <source>
        <dbReference type="ARBA" id="ARBA00022741"/>
    </source>
</evidence>
<keyword evidence="7 8" id="KW-0030">Aminoacyl-tRNA synthetase</keyword>
<dbReference type="InterPro" id="IPR014729">
    <property type="entry name" value="Rossmann-like_a/b/a_fold"/>
</dbReference>
<comment type="caution">
    <text evidence="8">Lacks conserved residue(s) required for the propagation of feature annotation.</text>
</comment>
<feature type="short sequence motif" description="'HIGH' region" evidence="8">
    <location>
        <begin position="13"/>
        <end position="23"/>
    </location>
</feature>
<comment type="subunit">
    <text evidence="8">Monomer.</text>
</comment>
<feature type="domain" description="Aminoacyl-tRNA synthetase class I anticodon-binding" evidence="10">
    <location>
        <begin position="340"/>
        <end position="465"/>
    </location>
</feature>
<comment type="function">
    <text evidence="8">Catalyzes the attachment of glutamate to tRNA(Glu) in a two-step reaction: glutamate is first activated by ATP to form Glu-AMP and then transferred to the acceptor end of tRNA(Glu).</text>
</comment>
<organism evidence="11 12">
    <name type="scientific">Paracoccus methylovorus</name>
    <dbReference type="NCBI Taxonomy" id="2812658"/>
    <lineage>
        <taxon>Bacteria</taxon>
        <taxon>Pseudomonadati</taxon>
        <taxon>Pseudomonadota</taxon>
        <taxon>Alphaproteobacteria</taxon>
        <taxon>Rhodobacterales</taxon>
        <taxon>Paracoccaceae</taxon>
        <taxon>Paracoccus</taxon>
    </lineage>
</organism>
<feature type="domain" description="Glutamyl/glutaminyl-tRNA synthetase class Ib catalytic" evidence="9">
    <location>
        <begin position="7"/>
        <end position="308"/>
    </location>
</feature>
<keyword evidence="4 8" id="KW-0547">Nucleotide-binding</keyword>
<evidence type="ECO:0000313" key="12">
    <source>
        <dbReference type="Proteomes" id="UP000663629"/>
    </source>
</evidence>
<dbReference type="PROSITE" id="PS00178">
    <property type="entry name" value="AA_TRNA_LIGASE_I"/>
    <property type="match status" value="1"/>
</dbReference>
<dbReference type="InterPro" id="IPR020751">
    <property type="entry name" value="aa-tRNA-synth_I_codon-bd_sub2"/>
</dbReference>
<dbReference type="InterPro" id="IPR045462">
    <property type="entry name" value="aa-tRNA-synth_I_cd-bd"/>
</dbReference>
<evidence type="ECO:0000256" key="1">
    <source>
        <dbReference type="ARBA" id="ARBA00007894"/>
    </source>
</evidence>
<protein>
    <recommendedName>
        <fullName evidence="8">Glutamate--tRNA ligase</fullName>
        <ecNumber evidence="8">6.1.1.17</ecNumber>
    </recommendedName>
    <alternativeName>
        <fullName evidence="8">Glutamyl-tRNA synthetase</fullName>
        <shortName evidence="8">GluRS</shortName>
    </alternativeName>
</protein>
<dbReference type="CDD" id="cd00808">
    <property type="entry name" value="GluRS_core"/>
    <property type="match status" value="1"/>
</dbReference>
<keyword evidence="6 8" id="KW-0648">Protein biosynthesis</keyword>
<keyword evidence="5 8" id="KW-0067">ATP-binding</keyword>
<evidence type="ECO:0000259" key="10">
    <source>
        <dbReference type="Pfam" id="PF19269"/>
    </source>
</evidence>
<proteinExistence type="inferred from homology"/>
<dbReference type="EC" id="6.1.1.17" evidence="8"/>
<evidence type="ECO:0000256" key="5">
    <source>
        <dbReference type="ARBA" id="ARBA00022840"/>
    </source>
</evidence>
<dbReference type="EMBL" id="CP070371">
    <property type="protein sequence ID" value="QRZ14673.1"/>
    <property type="molecule type" value="Genomic_DNA"/>
</dbReference>
<dbReference type="InterPro" id="IPR020058">
    <property type="entry name" value="Glu/Gln-tRNA-synth_Ib_cat-dom"/>
</dbReference>
<evidence type="ECO:0000313" key="11">
    <source>
        <dbReference type="EMBL" id="QRZ14673.1"/>
    </source>
</evidence>
<evidence type="ECO:0000256" key="2">
    <source>
        <dbReference type="ARBA" id="ARBA00022490"/>
    </source>
</evidence>
<feature type="short sequence motif" description="'KMSKS' region" evidence="8">
    <location>
        <begin position="241"/>
        <end position="245"/>
    </location>
</feature>
<keyword evidence="12" id="KW-1185">Reference proteome</keyword>
<dbReference type="SUPFAM" id="SSF48163">
    <property type="entry name" value="An anticodon-binding domain of class I aminoacyl-tRNA synthetases"/>
    <property type="match status" value="1"/>
</dbReference>
<comment type="subcellular location">
    <subcellularLocation>
        <location evidence="8">Cytoplasm</location>
    </subcellularLocation>
</comment>
<dbReference type="InterPro" id="IPR033910">
    <property type="entry name" value="GluRS_core"/>
</dbReference>
<dbReference type="Pfam" id="PF00749">
    <property type="entry name" value="tRNA-synt_1c"/>
    <property type="match status" value="1"/>
</dbReference>
<dbReference type="NCBIfam" id="TIGR00464">
    <property type="entry name" value="gltX_bact"/>
    <property type="match status" value="1"/>
</dbReference>
<dbReference type="RefSeq" id="WP_205295646.1">
    <property type="nucleotide sequence ID" value="NZ_CP070371.1"/>
</dbReference>
<sequence>MTDSRPVVTRFAPSPTGYLHIGGARTALFNWLYARGRNGKFLLRIEDTDRARSTPEATEAILQGLRWLGLDWDGEPVSQFAGLERHAEVARAMLENGTAYKCFSTAEEIEAFREKAKVEGRSTLFLSPWRDADPATLPDGPYAIRLKAPRSGETVVRDAVQGDVTFGNEQLDDMVLLRSDGTPTYMLAVVVDDHDMGVTHVIRGDDHLTNAARQIQIYQAMGWDIPVFAHIPLIHGVDGKKLSKRHGAVGLHEYAAMGYPAAAMRNYLARLGWSHGDDELFDDAQARAWFDLDGIGKAPARLDFKKLEHVSGWHVARMSDAELLDQIAAFRVTTGAEPLSERQLARLRPALGALKAKAKTLPALLDQAHFALIDRPVQVDEKAATALDTVSRGILNELTAIIQDASWDRDELEAAAKKVGESHGLGLGKVAAPLRAALAGRSSTPSVFDMMLALGRDEALARLQDQAG</sequence>
<dbReference type="InterPro" id="IPR004527">
    <property type="entry name" value="Glu-tRNA-ligase_bac/mito"/>
</dbReference>
<name>A0ABX7JN58_9RHOB</name>
<accession>A0ABX7JN58</accession>